<gene>
    <name evidence="2" type="ORF">MEDL_15815</name>
</gene>
<dbReference type="Proteomes" id="UP000683360">
    <property type="component" value="Unassembled WGS sequence"/>
</dbReference>
<dbReference type="EMBL" id="CAJPWZ010000836">
    <property type="protein sequence ID" value="CAG2201211.1"/>
    <property type="molecule type" value="Genomic_DNA"/>
</dbReference>
<dbReference type="OrthoDB" id="10021571at2759"/>
<feature type="region of interest" description="Disordered" evidence="1">
    <location>
        <begin position="1"/>
        <end position="68"/>
    </location>
</feature>
<reference evidence="2" key="1">
    <citation type="submission" date="2021-03" db="EMBL/GenBank/DDBJ databases">
        <authorList>
            <person name="Bekaert M."/>
        </authorList>
    </citation>
    <scope>NUCLEOTIDE SEQUENCE</scope>
</reference>
<feature type="region of interest" description="Disordered" evidence="1">
    <location>
        <begin position="104"/>
        <end position="178"/>
    </location>
</feature>
<sequence length="178" mass="20011">MADGGYENSRSDADRPDYQNSRREKRVSFYRDDSPPPRPPQPRVNLYVDNSSERESRSSFPSITVPDTPELYRERSEYDLSAHSSYPYITNKTQLKRKSFEEAGVPMPTEQSPKKVAVQKQTIPTPGGAAHTTHTKKQKHNDVTLSALNAPESDIDIEGDSSSSKKLEFDSDVDSSML</sequence>
<name>A0A8S3QXP3_MYTED</name>
<evidence type="ECO:0000313" key="3">
    <source>
        <dbReference type="Proteomes" id="UP000683360"/>
    </source>
</evidence>
<proteinExistence type="predicted"/>
<dbReference type="AlphaFoldDB" id="A0A8S3QXP3"/>
<feature type="compositionally biased region" description="Basic and acidic residues" evidence="1">
    <location>
        <begin position="9"/>
        <end position="35"/>
    </location>
</feature>
<accession>A0A8S3QXP3</accession>
<evidence type="ECO:0000313" key="2">
    <source>
        <dbReference type="EMBL" id="CAG2201211.1"/>
    </source>
</evidence>
<protein>
    <submittedName>
        <fullName evidence="2">BAP18</fullName>
    </submittedName>
</protein>
<keyword evidence="3" id="KW-1185">Reference proteome</keyword>
<comment type="caution">
    <text evidence="2">The sequence shown here is derived from an EMBL/GenBank/DDBJ whole genome shotgun (WGS) entry which is preliminary data.</text>
</comment>
<organism evidence="2 3">
    <name type="scientific">Mytilus edulis</name>
    <name type="common">Blue mussel</name>
    <dbReference type="NCBI Taxonomy" id="6550"/>
    <lineage>
        <taxon>Eukaryota</taxon>
        <taxon>Metazoa</taxon>
        <taxon>Spiralia</taxon>
        <taxon>Lophotrochozoa</taxon>
        <taxon>Mollusca</taxon>
        <taxon>Bivalvia</taxon>
        <taxon>Autobranchia</taxon>
        <taxon>Pteriomorphia</taxon>
        <taxon>Mytilida</taxon>
        <taxon>Mytiloidea</taxon>
        <taxon>Mytilidae</taxon>
        <taxon>Mytilinae</taxon>
        <taxon>Mytilus</taxon>
    </lineage>
</organism>
<evidence type="ECO:0000256" key="1">
    <source>
        <dbReference type="SAM" id="MobiDB-lite"/>
    </source>
</evidence>